<evidence type="ECO:0000313" key="4">
    <source>
        <dbReference type="Proteomes" id="UP000071118"/>
    </source>
</evidence>
<accession>A0A077YDH6</accession>
<dbReference type="Proteomes" id="UP000071118">
    <property type="component" value="Chromosome 10"/>
</dbReference>
<proteinExistence type="predicted"/>
<protein>
    <submittedName>
        <fullName evidence="2">Uncharacterized protein</fullName>
    </submittedName>
</protein>
<dbReference type="GeneID" id="27794836"/>
<reference evidence="3 4" key="1">
    <citation type="journal article" date="2014" name="BMC Biol.">
        <title>A comprehensive evaluation of rodent malaria parasite genomes and gene expression.</title>
        <authorList>
            <person name="Otto T.D."/>
            <person name="Bohme U."/>
            <person name="Jackson A.P."/>
            <person name="Hunt M."/>
            <person name="Franke-Fayard B."/>
            <person name="Hoeijmakers W.A."/>
            <person name="Religa A.A."/>
            <person name="Robertson L."/>
            <person name="Sanders M."/>
            <person name="Ogun S.A."/>
            <person name="Cunningham D."/>
            <person name="Erhart A."/>
            <person name="Billker O."/>
            <person name="Khan S.M."/>
            <person name="Stunnenberg H.G."/>
            <person name="Langhorne J."/>
            <person name="Holder A.A."/>
            <person name="Waters A.P."/>
            <person name="Newbold C.I."/>
            <person name="Pain A."/>
            <person name="Berriman M."/>
            <person name="Janse C.J."/>
        </authorList>
    </citation>
    <scope>NUCLEOTIDE SEQUENCE [LARGE SCALE GENOMIC DNA]</scope>
    <source>
        <strain evidence="3 4">AS</strain>
    </source>
</reference>
<evidence type="ECO:0000313" key="3">
    <source>
        <dbReference type="EMBL" id="VTZ66424.1"/>
    </source>
</evidence>
<evidence type="ECO:0000256" key="1">
    <source>
        <dbReference type="SAM" id="Coils"/>
    </source>
</evidence>
<feature type="coiled-coil region" evidence="1">
    <location>
        <begin position="54"/>
        <end position="95"/>
    </location>
</feature>
<sequence length="211" mass="25168">MKIKVSENEIMNKIESINLKEVKDASSYMNNYTNFLSLKLRKNRGGIIYTVDRIKNLEAITKKLNKELSENNKELKKLEKSITNFSRINEGLENNIITEINRNKAYKSRLFQLKKNKIKLIKAQENIDKDIIYMESRINMMRENVEKNNNKYNKLLNNKNKMHEEMEKFKKGRTNLQLQLKHTRKNHEILKNKMQTFVSSIKSSRTRENNI</sequence>
<name>A0A077YDH6_PLACU</name>
<dbReference type="RefSeq" id="XP_016655515.1">
    <property type="nucleotide sequence ID" value="XM_016798285.1"/>
</dbReference>
<reference evidence="3" key="2">
    <citation type="submission" date="2014-05" db="EMBL/GenBank/DDBJ databases">
        <authorList>
            <person name="Aslett M.A."/>
            <person name="De Silva N."/>
        </authorList>
    </citation>
    <scope>NUCLEOTIDE SEQUENCE</scope>
    <source>
        <strain evidence="3">AS</strain>
    </source>
</reference>
<reference evidence="2 5" key="3">
    <citation type="submission" date="2016-08" db="EMBL/GenBank/DDBJ databases">
        <authorList>
            <consortium name="Pathogen Informatics"/>
        </authorList>
    </citation>
    <scope>NUCLEOTIDE SEQUENCE [LARGE SCALE GENOMIC DNA]</scope>
    <source>
        <strain evidence="2 5">AJ</strain>
        <strain evidence="3">AS</strain>
    </source>
</reference>
<dbReference type="Proteomes" id="UP000507163">
    <property type="component" value="Chromosome 10"/>
</dbReference>
<dbReference type="EMBL" id="LK022887">
    <property type="protein sequence ID" value="VTZ66424.1"/>
    <property type="molecule type" value="Genomic_DNA"/>
</dbReference>
<dbReference type="OrthoDB" id="371749at2759"/>
<organism evidence="2 5">
    <name type="scientific">Plasmodium chabaudi chabaudi</name>
    <dbReference type="NCBI Taxonomy" id="31271"/>
    <lineage>
        <taxon>Eukaryota</taxon>
        <taxon>Sar</taxon>
        <taxon>Alveolata</taxon>
        <taxon>Apicomplexa</taxon>
        <taxon>Aconoidasida</taxon>
        <taxon>Haemosporida</taxon>
        <taxon>Plasmodiidae</taxon>
        <taxon>Plasmodium</taxon>
        <taxon>Plasmodium (Vinckeia)</taxon>
    </lineage>
</organism>
<dbReference type="EMBL" id="LT608176">
    <property type="protein sequence ID" value="SCM01936.1"/>
    <property type="molecule type" value="Genomic_DNA"/>
</dbReference>
<feature type="coiled-coil region" evidence="1">
    <location>
        <begin position="138"/>
        <end position="193"/>
    </location>
</feature>
<evidence type="ECO:0000313" key="2">
    <source>
        <dbReference type="EMBL" id="SCM01936.1"/>
    </source>
</evidence>
<dbReference type="KEGG" id="pcb:PCHAS_1008800"/>
<keyword evidence="4" id="KW-1185">Reference proteome</keyword>
<dbReference type="AlphaFoldDB" id="A0A077YDH6"/>
<dbReference type="VEuPathDB" id="PlasmoDB:PCHAS_1008800"/>
<keyword evidence="1" id="KW-0175">Coiled coil</keyword>
<gene>
    <name evidence="2" type="ORF">PCHAJ_000226400</name>
    <name evidence="3" type="ORF">PCHAS_1008800</name>
</gene>
<evidence type="ECO:0000313" key="5">
    <source>
        <dbReference type="Proteomes" id="UP000507163"/>
    </source>
</evidence>